<dbReference type="RefSeq" id="WP_013634762.1">
    <property type="nucleotide sequence ID" value="NC_015177.1"/>
</dbReference>
<dbReference type="AlphaFoldDB" id="F0S6F6"/>
<dbReference type="STRING" id="762903.Pedsa_3753"/>
<evidence type="ECO:0000256" key="2">
    <source>
        <dbReference type="ARBA" id="ARBA00023239"/>
    </source>
</evidence>
<dbReference type="Gene3D" id="1.50.10.100">
    <property type="entry name" value="Chondroitin AC/alginate lyase"/>
    <property type="match status" value="1"/>
</dbReference>
<keyword evidence="5" id="KW-1185">Reference proteome</keyword>
<dbReference type="EMBL" id="CP002545">
    <property type="protein sequence ID" value="ADY54282.1"/>
    <property type="molecule type" value="Genomic_DNA"/>
</dbReference>
<dbReference type="HOGENOM" id="CLU_038125_1_0_10"/>
<keyword evidence="2" id="KW-0456">Lyase</keyword>
<keyword evidence="1" id="KW-0732">Signal</keyword>
<dbReference type="GO" id="GO:0016829">
    <property type="term" value="F:lyase activity"/>
    <property type="evidence" value="ECO:0007669"/>
    <property type="project" value="UniProtKB-KW"/>
</dbReference>
<evidence type="ECO:0000256" key="1">
    <source>
        <dbReference type="ARBA" id="ARBA00022729"/>
    </source>
</evidence>
<dbReference type="InterPro" id="IPR008929">
    <property type="entry name" value="Chondroitin_lyas"/>
</dbReference>
<evidence type="ECO:0000259" key="3">
    <source>
        <dbReference type="Pfam" id="PF05426"/>
    </source>
</evidence>
<dbReference type="GO" id="GO:0042597">
    <property type="term" value="C:periplasmic space"/>
    <property type="evidence" value="ECO:0007669"/>
    <property type="project" value="InterPro"/>
</dbReference>
<reference evidence="4 5" key="1">
    <citation type="journal article" date="2011" name="Stand. Genomic Sci.">
        <title>Complete genome sequence of the gliding, heparinolytic Pedobacter saltans type strain (113).</title>
        <authorList>
            <person name="Liolios K."/>
            <person name="Sikorski J."/>
            <person name="Lu M."/>
            <person name="Nolan M."/>
            <person name="Lapidus A."/>
            <person name="Lucas S."/>
            <person name="Hammon N."/>
            <person name="Deshpande S."/>
            <person name="Cheng J.F."/>
            <person name="Tapia R."/>
            <person name="Han C."/>
            <person name="Goodwin L."/>
            <person name="Pitluck S."/>
            <person name="Huntemann M."/>
            <person name="Ivanova N."/>
            <person name="Pagani I."/>
            <person name="Mavromatis K."/>
            <person name="Ovchinikova G."/>
            <person name="Pati A."/>
            <person name="Chen A."/>
            <person name="Palaniappan K."/>
            <person name="Land M."/>
            <person name="Hauser L."/>
            <person name="Brambilla E.M."/>
            <person name="Kotsyurbenko O."/>
            <person name="Rohde M."/>
            <person name="Tindall B.J."/>
            <person name="Abt B."/>
            <person name="Goker M."/>
            <person name="Detter J.C."/>
            <person name="Woyke T."/>
            <person name="Bristow J."/>
            <person name="Eisen J.A."/>
            <person name="Markowitz V."/>
            <person name="Hugenholtz P."/>
            <person name="Klenk H.P."/>
            <person name="Kyrpides N.C."/>
        </authorList>
    </citation>
    <scope>NUCLEOTIDE SEQUENCE [LARGE SCALE GENOMIC DNA]</scope>
    <source>
        <strain evidence="5">ATCC 51119 / DSM 12145 / JCM 21818 / LMG 10337 / NBRC 100064 / NCIMB 13643</strain>
    </source>
</reference>
<dbReference type="SUPFAM" id="SSF48230">
    <property type="entry name" value="Chondroitin AC/alginate lyase"/>
    <property type="match status" value="1"/>
</dbReference>
<organism evidence="4 5">
    <name type="scientific">Pseudopedobacter saltans (strain ATCC 51119 / DSM 12145 / JCM 21818 / CCUG 39354 / LMG 10337 / NBRC 100064 / NCIMB 13643)</name>
    <name type="common">Pedobacter saltans</name>
    <dbReference type="NCBI Taxonomy" id="762903"/>
    <lineage>
        <taxon>Bacteria</taxon>
        <taxon>Pseudomonadati</taxon>
        <taxon>Bacteroidota</taxon>
        <taxon>Sphingobacteriia</taxon>
        <taxon>Sphingobacteriales</taxon>
        <taxon>Sphingobacteriaceae</taxon>
        <taxon>Pseudopedobacter</taxon>
    </lineage>
</organism>
<dbReference type="Proteomes" id="UP000000310">
    <property type="component" value="Chromosome"/>
</dbReference>
<dbReference type="OrthoDB" id="222550at2"/>
<dbReference type="eggNOG" id="COG4733">
    <property type="taxonomic scope" value="Bacteria"/>
</dbReference>
<gene>
    <name evidence="4" type="ordered locus">Pedsa_3753</name>
</gene>
<proteinExistence type="predicted"/>
<sequence length="426" mass="46828">MRSGISKISFSLLLAGALTIGCKKSGGDQTPNPDPNPPVSAIKIVHPGMLHTADDLAFVKIKVDAGLSPWKEGYDKFNTSTHLNLSYTANPTIKLIRGGNSTEEPSPDNYANAFRDSHAAYQMGIKWKLTGDDRWAAKGVEILNAWAGTCKSINGDSNKFLASGIYGFTFANAAELLRNYSGWKIEDFTAYKKWMLDVFYPLALDFLERHNGACNSHYWTNWDAANMCSVLSIGILTDDVSKVNYAINYFKKGIGNGNIDNAVTAIHKVNGEVLGQGQESGRDQGHATLVISLLGSFCQMAYNVGEDLFAYKDNKFLALCEYTAKYNYSDASGIFLYNVPFTEYIRKYNVNCSASETLTTVSAVGRGELRPCWELVYNHYAKVKGIEAKYSKMFAEKVRPEGGGSHYGPNSGGYDQLGFGTLLFSK</sequence>
<dbReference type="Pfam" id="PF05426">
    <property type="entry name" value="Alginate_lyase"/>
    <property type="match status" value="1"/>
</dbReference>
<accession>F0S6F6</accession>
<dbReference type="KEGG" id="psn:Pedsa_3753"/>
<evidence type="ECO:0000313" key="5">
    <source>
        <dbReference type="Proteomes" id="UP000000310"/>
    </source>
</evidence>
<dbReference type="PROSITE" id="PS51257">
    <property type="entry name" value="PROKAR_LIPOPROTEIN"/>
    <property type="match status" value="1"/>
</dbReference>
<reference evidence="5" key="2">
    <citation type="submission" date="2011-02" db="EMBL/GenBank/DDBJ databases">
        <title>The complete genome of Pedobacter saltans DSM 12145.</title>
        <authorList>
            <consortium name="US DOE Joint Genome Institute (JGI-PGF)"/>
            <person name="Lucas S."/>
            <person name="Copeland A."/>
            <person name="Lapidus A."/>
            <person name="Bruce D."/>
            <person name="Goodwin L."/>
            <person name="Pitluck S."/>
            <person name="Kyrpides N."/>
            <person name="Mavromatis K."/>
            <person name="Pagani I."/>
            <person name="Ivanova N."/>
            <person name="Ovchinnikova G."/>
            <person name="Lu M."/>
            <person name="Detter J.C."/>
            <person name="Han C."/>
            <person name="Land M."/>
            <person name="Hauser L."/>
            <person name="Markowitz V."/>
            <person name="Cheng J.-F."/>
            <person name="Hugenholtz P."/>
            <person name="Woyke T."/>
            <person name="Wu D."/>
            <person name="Tindall B."/>
            <person name="Pomrenke H.G."/>
            <person name="Brambilla E."/>
            <person name="Klenk H.-P."/>
            <person name="Eisen J.A."/>
        </authorList>
    </citation>
    <scope>NUCLEOTIDE SEQUENCE [LARGE SCALE GENOMIC DNA]</scope>
    <source>
        <strain evidence="5">ATCC 51119 / DSM 12145 / JCM 21818 / LMG 10337 / NBRC 100064 / NCIMB 13643</strain>
    </source>
</reference>
<name>F0S6F6_PSESL</name>
<dbReference type="InterPro" id="IPR008397">
    <property type="entry name" value="Alginate_lyase_dom"/>
</dbReference>
<evidence type="ECO:0000313" key="4">
    <source>
        <dbReference type="EMBL" id="ADY54282.1"/>
    </source>
</evidence>
<protein>
    <submittedName>
        <fullName evidence="4">GPI anchored protein</fullName>
    </submittedName>
</protein>
<feature type="domain" description="Alginate lyase" evidence="3">
    <location>
        <begin position="107"/>
        <end position="326"/>
    </location>
</feature>